<feature type="signal peptide" evidence="1">
    <location>
        <begin position="1"/>
        <end position="23"/>
    </location>
</feature>
<sequence length="67" mass="7374">MLVPLLWRLKLVSLSQFLIPNAAQRGAAAAITVYFMIPAAPLRLDIPLRQNSDWLEARGGETNVDAV</sequence>
<feature type="chain" id="PRO_5007401382" evidence="1">
    <location>
        <begin position="24"/>
        <end position="67"/>
    </location>
</feature>
<reference evidence="2" key="2">
    <citation type="journal article" date="2015" name="Fish Shellfish Immunol.">
        <title>Early steps in the European eel (Anguilla anguilla)-Vibrio vulnificus interaction in the gills: Role of the RtxA13 toxin.</title>
        <authorList>
            <person name="Callol A."/>
            <person name="Pajuelo D."/>
            <person name="Ebbesson L."/>
            <person name="Teles M."/>
            <person name="MacKenzie S."/>
            <person name="Amaro C."/>
        </authorList>
    </citation>
    <scope>NUCLEOTIDE SEQUENCE</scope>
</reference>
<accession>A0A0E9RAF4</accession>
<name>A0A0E9RAF4_ANGAN</name>
<evidence type="ECO:0000313" key="2">
    <source>
        <dbReference type="EMBL" id="JAH25747.1"/>
    </source>
</evidence>
<dbReference type="EMBL" id="GBXM01101255">
    <property type="protein sequence ID" value="JAH07322.1"/>
    <property type="molecule type" value="Transcribed_RNA"/>
</dbReference>
<protein>
    <submittedName>
        <fullName evidence="2">Uncharacterized protein</fullName>
    </submittedName>
</protein>
<evidence type="ECO:0000256" key="1">
    <source>
        <dbReference type="SAM" id="SignalP"/>
    </source>
</evidence>
<reference evidence="2" key="1">
    <citation type="submission" date="2014-11" db="EMBL/GenBank/DDBJ databases">
        <authorList>
            <person name="Amaro Gonzalez C."/>
        </authorList>
    </citation>
    <scope>NUCLEOTIDE SEQUENCE</scope>
</reference>
<dbReference type="EMBL" id="GBXM01082830">
    <property type="protein sequence ID" value="JAH25747.1"/>
    <property type="molecule type" value="Transcribed_RNA"/>
</dbReference>
<dbReference type="AlphaFoldDB" id="A0A0E9RAF4"/>
<organism evidence="2">
    <name type="scientific">Anguilla anguilla</name>
    <name type="common">European freshwater eel</name>
    <name type="synonym">Muraena anguilla</name>
    <dbReference type="NCBI Taxonomy" id="7936"/>
    <lineage>
        <taxon>Eukaryota</taxon>
        <taxon>Metazoa</taxon>
        <taxon>Chordata</taxon>
        <taxon>Craniata</taxon>
        <taxon>Vertebrata</taxon>
        <taxon>Euteleostomi</taxon>
        <taxon>Actinopterygii</taxon>
        <taxon>Neopterygii</taxon>
        <taxon>Teleostei</taxon>
        <taxon>Anguilliformes</taxon>
        <taxon>Anguillidae</taxon>
        <taxon>Anguilla</taxon>
    </lineage>
</organism>
<keyword evidence="1" id="KW-0732">Signal</keyword>
<proteinExistence type="predicted"/>